<gene>
    <name evidence="1" type="ORF">CRHIZ90672A_00013520</name>
</gene>
<dbReference type="EMBL" id="CABFNQ020000459">
    <property type="protein sequence ID" value="CAH0016083.1"/>
    <property type="molecule type" value="Genomic_DNA"/>
</dbReference>
<evidence type="ECO:0000313" key="1">
    <source>
        <dbReference type="EMBL" id="CAH0016083.1"/>
    </source>
</evidence>
<dbReference type="OrthoDB" id="5150424at2759"/>
<evidence type="ECO:0000313" key="2">
    <source>
        <dbReference type="Proteomes" id="UP000696573"/>
    </source>
</evidence>
<organism evidence="1 2">
    <name type="scientific">Clonostachys rhizophaga</name>
    <dbReference type="NCBI Taxonomy" id="160324"/>
    <lineage>
        <taxon>Eukaryota</taxon>
        <taxon>Fungi</taxon>
        <taxon>Dikarya</taxon>
        <taxon>Ascomycota</taxon>
        <taxon>Pezizomycotina</taxon>
        <taxon>Sordariomycetes</taxon>
        <taxon>Hypocreomycetidae</taxon>
        <taxon>Hypocreales</taxon>
        <taxon>Bionectriaceae</taxon>
        <taxon>Clonostachys</taxon>
    </lineage>
</organism>
<comment type="caution">
    <text evidence="1">The sequence shown here is derived from an EMBL/GenBank/DDBJ whole genome shotgun (WGS) entry which is preliminary data.</text>
</comment>
<proteinExistence type="predicted"/>
<reference evidence="1" key="1">
    <citation type="submission" date="2021-10" db="EMBL/GenBank/DDBJ databases">
        <authorList>
            <person name="Piombo E."/>
        </authorList>
    </citation>
    <scope>NUCLEOTIDE SEQUENCE</scope>
</reference>
<dbReference type="Proteomes" id="UP000696573">
    <property type="component" value="Unassembled WGS sequence"/>
</dbReference>
<name>A0A9N9V3J4_9HYPO</name>
<protein>
    <submittedName>
        <fullName evidence="1">Uncharacterized protein</fullName>
    </submittedName>
</protein>
<accession>A0A9N9V3J4</accession>
<keyword evidence="2" id="KW-1185">Reference proteome</keyword>
<sequence>MSYLFTTALDGSYRGWIREKQLVINELSAHVPEALQKLEDFFIEPLIVLDGMLCQGFNFTPSLHDEPNDLTIIRNMLTGIIELTRKDPGISTIEYLDAEILGKLDWLRESLLRFLNRRAGHFDYNHRLPETDSQFLRSKYESLRNHVEHQILQGKGSENIQSHGFNALQRRLVLETMVML</sequence>
<dbReference type="AlphaFoldDB" id="A0A9N9V3J4"/>